<dbReference type="EMBL" id="CACVAT010000367">
    <property type="protein sequence ID" value="CAA6822371.1"/>
    <property type="molecule type" value="Genomic_DNA"/>
</dbReference>
<evidence type="ECO:0000259" key="1">
    <source>
        <dbReference type="Pfam" id="PF14238"/>
    </source>
</evidence>
<gene>
    <name evidence="2" type="ORF">HELGO_WM16206</name>
</gene>
<proteinExistence type="predicted"/>
<dbReference type="AlphaFoldDB" id="A0A6S6TGZ9"/>
<reference evidence="2" key="1">
    <citation type="submission" date="2020-01" db="EMBL/GenBank/DDBJ databases">
        <authorList>
            <person name="Meier V. D."/>
            <person name="Meier V D."/>
        </authorList>
    </citation>
    <scope>NUCLEOTIDE SEQUENCE</scope>
    <source>
        <strain evidence="2">HLG_WM_MAG_09</strain>
    </source>
</reference>
<sequence length="331" mass="36026">MKTGIILLAVLLVAQIVLSFVTHSGGTQVAEQSVNGVLLSFDKTKVDQLSVQGVDTKVELKKVDGQWQSADGFPANQSKVSGLLDKLAELKHGLPVGVSEDALTRFKVAIDDYESRVQLKQGDDVLADLYLGSGAGARQSHVRRQADNVVYTTAIGVYDAPTDPAEWLDKTVLQLDEKIVSAVELAELKLEKVSKSKDSAPVWQAAVLPEGKLLNQAGVNEGLQPLWNLQFAEVLGKEAQADYGLDAPVLTLKLTYDGGEREYLFGKMAEGDDFVLKVSDRDEYFRVAGYSVKPMVEKNAMEAWLLAEVVEEVEAEPVVDQEAADKVEAIH</sequence>
<name>A0A6S6TGZ9_9GAMM</name>
<dbReference type="InterPro" id="IPR025641">
    <property type="entry name" value="DUF4340"/>
</dbReference>
<organism evidence="2">
    <name type="scientific">uncultured Thiotrichaceae bacterium</name>
    <dbReference type="NCBI Taxonomy" id="298394"/>
    <lineage>
        <taxon>Bacteria</taxon>
        <taxon>Pseudomonadati</taxon>
        <taxon>Pseudomonadota</taxon>
        <taxon>Gammaproteobacteria</taxon>
        <taxon>Thiotrichales</taxon>
        <taxon>Thiotrichaceae</taxon>
        <taxon>environmental samples</taxon>
    </lineage>
</organism>
<evidence type="ECO:0000313" key="2">
    <source>
        <dbReference type="EMBL" id="CAA6822371.1"/>
    </source>
</evidence>
<dbReference type="Pfam" id="PF14238">
    <property type="entry name" value="DUF4340"/>
    <property type="match status" value="1"/>
</dbReference>
<protein>
    <recommendedName>
        <fullName evidence="1">DUF4340 domain-containing protein</fullName>
    </recommendedName>
</protein>
<feature type="domain" description="DUF4340" evidence="1">
    <location>
        <begin position="68"/>
        <end position="248"/>
    </location>
</feature>
<accession>A0A6S6TGZ9</accession>